<gene>
    <name evidence="1" type="ORF">Sradi_5416200</name>
</gene>
<name>A0AAW2L8F3_SESRA</name>
<sequence>MVYDVVGPHFFSAHPNSEPIGACSSFPTDGTEIGPSLYGYDVLRLLDRFFDVICAADQPLYNGCDEFQLLAVGRLFNIKAANNKFKRCYDQVSQWASDLLPRGHTLPSSYYNTKKLIRDLGLPVEKIHAYKNGYML</sequence>
<comment type="caution">
    <text evidence="1">The sequence shown here is derived from an EMBL/GenBank/DDBJ whole genome shotgun (WGS) entry which is preliminary data.</text>
</comment>
<proteinExistence type="predicted"/>
<dbReference type="PANTHER" id="PTHR10775">
    <property type="entry name" value="OS08G0208400 PROTEIN"/>
    <property type="match status" value="1"/>
</dbReference>
<dbReference type="AlphaFoldDB" id="A0AAW2L8F3"/>
<dbReference type="PANTHER" id="PTHR10775:SF185">
    <property type="entry name" value="OS08G0208400 PROTEIN"/>
    <property type="match status" value="1"/>
</dbReference>
<accession>A0AAW2L8F3</accession>
<evidence type="ECO:0000313" key="1">
    <source>
        <dbReference type="EMBL" id="KAL0315380.1"/>
    </source>
</evidence>
<reference evidence="1" key="2">
    <citation type="journal article" date="2024" name="Plant">
        <title>Genomic evolution and insights into agronomic trait innovations of Sesamum species.</title>
        <authorList>
            <person name="Miao H."/>
            <person name="Wang L."/>
            <person name="Qu L."/>
            <person name="Liu H."/>
            <person name="Sun Y."/>
            <person name="Le M."/>
            <person name="Wang Q."/>
            <person name="Wei S."/>
            <person name="Zheng Y."/>
            <person name="Lin W."/>
            <person name="Duan Y."/>
            <person name="Cao H."/>
            <person name="Xiong S."/>
            <person name="Wang X."/>
            <person name="Wei L."/>
            <person name="Li C."/>
            <person name="Ma Q."/>
            <person name="Ju M."/>
            <person name="Zhao R."/>
            <person name="Li G."/>
            <person name="Mu C."/>
            <person name="Tian Q."/>
            <person name="Mei H."/>
            <person name="Zhang T."/>
            <person name="Gao T."/>
            <person name="Zhang H."/>
        </authorList>
    </citation>
    <scope>NUCLEOTIDE SEQUENCE</scope>
    <source>
        <strain evidence="1">G02</strain>
    </source>
</reference>
<reference evidence="1" key="1">
    <citation type="submission" date="2020-06" db="EMBL/GenBank/DDBJ databases">
        <authorList>
            <person name="Li T."/>
            <person name="Hu X."/>
            <person name="Zhang T."/>
            <person name="Song X."/>
            <person name="Zhang H."/>
            <person name="Dai N."/>
            <person name="Sheng W."/>
            <person name="Hou X."/>
            <person name="Wei L."/>
        </authorList>
    </citation>
    <scope>NUCLEOTIDE SEQUENCE</scope>
    <source>
        <strain evidence="1">G02</strain>
        <tissue evidence="1">Leaf</tissue>
    </source>
</reference>
<organism evidence="1">
    <name type="scientific">Sesamum radiatum</name>
    <name type="common">Black benniseed</name>
    <dbReference type="NCBI Taxonomy" id="300843"/>
    <lineage>
        <taxon>Eukaryota</taxon>
        <taxon>Viridiplantae</taxon>
        <taxon>Streptophyta</taxon>
        <taxon>Embryophyta</taxon>
        <taxon>Tracheophyta</taxon>
        <taxon>Spermatophyta</taxon>
        <taxon>Magnoliopsida</taxon>
        <taxon>eudicotyledons</taxon>
        <taxon>Gunneridae</taxon>
        <taxon>Pentapetalae</taxon>
        <taxon>asterids</taxon>
        <taxon>lamiids</taxon>
        <taxon>Lamiales</taxon>
        <taxon>Pedaliaceae</taxon>
        <taxon>Sesamum</taxon>
    </lineage>
</organism>
<protein>
    <submittedName>
        <fullName evidence="1">Uncharacterized protein</fullName>
    </submittedName>
</protein>
<dbReference type="EMBL" id="JACGWJ010000025">
    <property type="protein sequence ID" value="KAL0315380.1"/>
    <property type="molecule type" value="Genomic_DNA"/>
</dbReference>